<dbReference type="PANTHER" id="PTHR45786:SF74">
    <property type="entry name" value="ATP-DEPENDENT DNA HELICASE"/>
    <property type="match status" value="1"/>
</dbReference>
<sequence length="180" mass="20899">MRRNARKDENRREEEQERNTEARRKARVDEERRVEERERDAELRRNARRDGNRREEEHGGNTNILTLFLLAQTHSKIKLQRVADSNGEVSTYPNILHDLLTNKNDPLDVNFRAKIRSYNSALCFASIGATIVDVSGHRPYVFKIQGQVYYRTSHIEPLDGTSPKFAQLYLIDSSEASEKG</sequence>
<feature type="region of interest" description="Disordered" evidence="1">
    <location>
        <begin position="1"/>
        <end position="58"/>
    </location>
</feature>
<organism evidence="2 3">
    <name type="scientific">Ladona fulva</name>
    <name type="common">Scarce chaser dragonfly</name>
    <name type="synonym">Libellula fulva</name>
    <dbReference type="NCBI Taxonomy" id="123851"/>
    <lineage>
        <taxon>Eukaryota</taxon>
        <taxon>Metazoa</taxon>
        <taxon>Ecdysozoa</taxon>
        <taxon>Arthropoda</taxon>
        <taxon>Hexapoda</taxon>
        <taxon>Insecta</taxon>
        <taxon>Pterygota</taxon>
        <taxon>Palaeoptera</taxon>
        <taxon>Odonata</taxon>
        <taxon>Epiprocta</taxon>
        <taxon>Anisoptera</taxon>
        <taxon>Libelluloidea</taxon>
        <taxon>Libellulidae</taxon>
        <taxon>Ladona</taxon>
    </lineage>
</organism>
<name>A0A8K0P1B5_LADFU</name>
<reference evidence="2" key="1">
    <citation type="submission" date="2013-04" db="EMBL/GenBank/DDBJ databases">
        <authorList>
            <person name="Qu J."/>
            <person name="Murali S.C."/>
            <person name="Bandaranaike D."/>
            <person name="Bellair M."/>
            <person name="Blankenburg K."/>
            <person name="Chao H."/>
            <person name="Dinh H."/>
            <person name="Doddapaneni H."/>
            <person name="Downs B."/>
            <person name="Dugan-Rocha S."/>
            <person name="Elkadiri S."/>
            <person name="Gnanaolivu R.D."/>
            <person name="Hernandez B."/>
            <person name="Javaid M."/>
            <person name="Jayaseelan J.C."/>
            <person name="Lee S."/>
            <person name="Li M."/>
            <person name="Ming W."/>
            <person name="Munidasa M."/>
            <person name="Muniz J."/>
            <person name="Nguyen L."/>
            <person name="Ongeri F."/>
            <person name="Osuji N."/>
            <person name="Pu L.-L."/>
            <person name="Puazo M."/>
            <person name="Qu C."/>
            <person name="Quiroz J."/>
            <person name="Raj R."/>
            <person name="Weissenberger G."/>
            <person name="Xin Y."/>
            <person name="Zou X."/>
            <person name="Han Y."/>
            <person name="Richards S."/>
            <person name="Worley K."/>
            <person name="Muzny D."/>
            <person name="Gibbs R."/>
        </authorList>
    </citation>
    <scope>NUCLEOTIDE SEQUENCE</scope>
    <source>
        <strain evidence="2">Sampled in the wild</strain>
    </source>
</reference>
<dbReference type="PANTHER" id="PTHR45786">
    <property type="entry name" value="DNA BINDING PROTEIN-LIKE"/>
    <property type="match status" value="1"/>
</dbReference>
<dbReference type="Proteomes" id="UP000792457">
    <property type="component" value="Unassembled WGS sequence"/>
</dbReference>
<keyword evidence="3" id="KW-1185">Reference proteome</keyword>
<dbReference type="AlphaFoldDB" id="A0A8K0P1B5"/>
<reference evidence="2" key="2">
    <citation type="submission" date="2017-10" db="EMBL/GenBank/DDBJ databases">
        <title>Ladona fulva Genome sequencing and assembly.</title>
        <authorList>
            <person name="Murali S."/>
            <person name="Richards S."/>
            <person name="Bandaranaike D."/>
            <person name="Bellair M."/>
            <person name="Blankenburg K."/>
            <person name="Chao H."/>
            <person name="Dinh H."/>
            <person name="Doddapaneni H."/>
            <person name="Dugan-Rocha S."/>
            <person name="Elkadiri S."/>
            <person name="Gnanaolivu R."/>
            <person name="Hernandez B."/>
            <person name="Skinner E."/>
            <person name="Javaid M."/>
            <person name="Lee S."/>
            <person name="Li M."/>
            <person name="Ming W."/>
            <person name="Munidasa M."/>
            <person name="Muniz J."/>
            <person name="Nguyen L."/>
            <person name="Hughes D."/>
            <person name="Osuji N."/>
            <person name="Pu L.-L."/>
            <person name="Puazo M."/>
            <person name="Qu C."/>
            <person name="Quiroz J."/>
            <person name="Raj R."/>
            <person name="Weissenberger G."/>
            <person name="Xin Y."/>
            <person name="Zou X."/>
            <person name="Han Y."/>
            <person name="Worley K."/>
            <person name="Muzny D."/>
            <person name="Gibbs R."/>
        </authorList>
    </citation>
    <scope>NUCLEOTIDE SEQUENCE</scope>
    <source>
        <strain evidence="2">Sampled in the wild</strain>
    </source>
</reference>
<comment type="caution">
    <text evidence="2">The sequence shown here is derived from an EMBL/GenBank/DDBJ whole genome shotgun (WGS) entry which is preliminary data.</text>
</comment>
<evidence type="ECO:0008006" key="4">
    <source>
        <dbReference type="Google" id="ProtNLM"/>
    </source>
</evidence>
<dbReference type="OrthoDB" id="8043223at2759"/>
<evidence type="ECO:0000313" key="2">
    <source>
        <dbReference type="EMBL" id="KAG8227509.1"/>
    </source>
</evidence>
<evidence type="ECO:0000256" key="1">
    <source>
        <dbReference type="SAM" id="MobiDB-lite"/>
    </source>
</evidence>
<evidence type="ECO:0000313" key="3">
    <source>
        <dbReference type="Proteomes" id="UP000792457"/>
    </source>
</evidence>
<gene>
    <name evidence="2" type="ORF">J437_LFUL002398</name>
</gene>
<protein>
    <recommendedName>
        <fullName evidence="4">Helitron helicase-like domain-containing protein</fullName>
    </recommendedName>
</protein>
<accession>A0A8K0P1B5</accession>
<dbReference type="EMBL" id="KZ308325">
    <property type="protein sequence ID" value="KAG8227509.1"/>
    <property type="molecule type" value="Genomic_DNA"/>
</dbReference>
<proteinExistence type="predicted"/>